<name>A0ABX1SEN6_9PSEU</name>
<dbReference type="InterPro" id="IPR036291">
    <property type="entry name" value="NAD(P)-bd_dom_sf"/>
</dbReference>
<protein>
    <submittedName>
        <fullName evidence="3">SDR family oxidoreductase</fullName>
    </submittedName>
</protein>
<accession>A0ABX1SEN6</accession>
<keyword evidence="4" id="KW-1185">Reference proteome</keyword>
<proteinExistence type="inferred from homology"/>
<dbReference type="InterPro" id="IPR050259">
    <property type="entry name" value="SDR"/>
</dbReference>
<dbReference type="Proteomes" id="UP000820669">
    <property type="component" value="Unassembled WGS sequence"/>
</dbReference>
<comment type="similarity">
    <text evidence="1">Belongs to the short-chain dehydrogenases/reductases (SDR) family.</text>
</comment>
<evidence type="ECO:0000259" key="2">
    <source>
        <dbReference type="SMART" id="SM00822"/>
    </source>
</evidence>
<dbReference type="InterPro" id="IPR002347">
    <property type="entry name" value="SDR_fam"/>
</dbReference>
<reference evidence="3 4" key="1">
    <citation type="submission" date="2020-04" db="EMBL/GenBank/DDBJ databases">
        <authorList>
            <person name="Klaysubun C."/>
            <person name="Duangmal K."/>
            <person name="Lipun K."/>
        </authorList>
    </citation>
    <scope>NUCLEOTIDE SEQUENCE [LARGE SCALE GENOMIC DNA]</scope>
    <source>
        <strain evidence="3 4">K10HN5</strain>
    </source>
</reference>
<feature type="domain" description="Ketoreductase" evidence="2">
    <location>
        <begin position="8"/>
        <end position="189"/>
    </location>
</feature>
<dbReference type="InterPro" id="IPR020904">
    <property type="entry name" value="Sc_DH/Rdtase_CS"/>
</dbReference>
<dbReference type="Pfam" id="PF13561">
    <property type="entry name" value="adh_short_C2"/>
    <property type="match status" value="1"/>
</dbReference>
<dbReference type="SUPFAM" id="SSF51735">
    <property type="entry name" value="NAD(P)-binding Rossmann-fold domains"/>
    <property type="match status" value="1"/>
</dbReference>
<dbReference type="PANTHER" id="PTHR42879:SF2">
    <property type="entry name" value="3-OXOACYL-[ACYL-CARRIER-PROTEIN] REDUCTASE FABG"/>
    <property type="match status" value="1"/>
</dbReference>
<dbReference type="InterPro" id="IPR057326">
    <property type="entry name" value="KR_dom"/>
</dbReference>
<dbReference type="PROSITE" id="PS00061">
    <property type="entry name" value="ADH_SHORT"/>
    <property type="match status" value="1"/>
</dbReference>
<dbReference type="RefSeq" id="WP_169383054.1">
    <property type="nucleotide sequence ID" value="NZ_JAAXLA010000038.1"/>
</dbReference>
<dbReference type="Gene3D" id="3.40.50.720">
    <property type="entry name" value="NAD(P)-binding Rossmann-like Domain"/>
    <property type="match status" value="1"/>
</dbReference>
<dbReference type="PRINTS" id="PR00080">
    <property type="entry name" value="SDRFAMILY"/>
</dbReference>
<gene>
    <name evidence="3" type="ORF">HF526_19955</name>
</gene>
<organism evidence="3 4">
    <name type="scientific">Pseudonocardia acidicola</name>
    <dbReference type="NCBI Taxonomy" id="2724939"/>
    <lineage>
        <taxon>Bacteria</taxon>
        <taxon>Bacillati</taxon>
        <taxon>Actinomycetota</taxon>
        <taxon>Actinomycetes</taxon>
        <taxon>Pseudonocardiales</taxon>
        <taxon>Pseudonocardiaceae</taxon>
        <taxon>Pseudonocardia</taxon>
    </lineage>
</organism>
<dbReference type="EMBL" id="JAAXLA010000038">
    <property type="protein sequence ID" value="NMH99570.1"/>
    <property type="molecule type" value="Genomic_DNA"/>
</dbReference>
<evidence type="ECO:0000313" key="4">
    <source>
        <dbReference type="Proteomes" id="UP000820669"/>
    </source>
</evidence>
<sequence>MDLELGGRTAAVVGGSSGIGAATARVLAEEGCDVALTYRRSVAGAQQVADAVRAHGRRAWLVPLDLARPESVRAAADTLAAAAGDLDVLVLNAGHNVVTPFDRISVEEWREVLEVNLGGAFFTLQALAPRVRPGGAVVTVASVAAETGAPHHMHYAAAKAGLVNLTKSMARELAPQVRVNCVAPGITLTPMGRQAIDNLPEDYAATSLLLQRFAGPQRVAQLIALIASPVTEYMTGATIDMNSGRFLR</sequence>
<evidence type="ECO:0000313" key="3">
    <source>
        <dbReference type="EMBL" id="NMH99570.1"/>
    </source>
</evidence>
<dbReference type="CDD" id="cd05233">
    <property type="entry name" value="SDR_c"/>
    <property type="match status" value="1"/>
</dbReference>
<dbReference type="PRINTS" id="PR00081">
    <property type="entry name" value="GDHRDH"/>
</dbReference>
<dbReference type="PANTHER" id="PTHR42879">
    <property type="entry name" value="3-OXOACYL-(ACYL-CARRIER-PROTEIN) REDUCTASE"/>
    <property type="match status" value="1"/>
</dbReference>
<comment type="caution">
    <text evidence="3">The sequence shown here is derived from an EMBL/GenBank/DDBJ whole genome shotgun (WGS) entry which is preliminary data.</text>
</comment>
<dbReference type="SMART" id="SM00822">
    <property type="entry name" value="PKS_KR"/>
    <property type="match status" value="1"/>
</dbReference>
<evidence type="ECO:0000256" key="1">
    <source>
        <dbReference type="ARBA" id="ARBA00006484"/>
    </source>
</evidence>